<gene>
    <name evidence="2" type="ORF">EYC80_010040</name>
</gene>
<proteinExistence type="predicted"/>
<sequence length="78" mass="8880">MKRSAHENGYRRPNTLPHFGTLHMSNSMVLFCKHKRQIERRGKGSTVDEVPRIPEAPNLITSLKLDFQVVMLLALGIP</sequence>
<organism evidence="2 3">
    <name type="scientific">Monilinia laxa</name>
    <name type="common">Brown rot fungus</name>
    <name type="synonym">Sclerotinia laxa</name>
    <dbReference type="NCBI Taxonomy" id="61186"/>
    <lineage>
        <taxon>Eukaryota</taxon>
        <taxon>Fungi</taxon>
        <taxon>Dikarya</taxon>
        <taxon>Ascomycota</taxon>
        <taxon>Pezizomycotina</taxon>
        <taxon>Leotiomycetes</taxon>
        <taxon>Helotiales</taxon>
        <taxon>Sclerotiniaceae</taxon>
        <taxon>Monilinia</taxon>
    </lineage>
</organism>
<dbReference type="EMBL" id="VIGI01000015">
    <property type="protein sequence ID" value="KAB8291359.1"/>
    <property type="molecule type" value="Genomic_DNA"/>
</dbReference>
<evidence type="ECO:0000313" key="3">
    <source>
        <dbReference type="Proteomes" id="UP000326757"/>
    </source>
</evidence>
<feature type="compositionally biased region" description="Basic and acidic residues" evidence="1">
    <location>
        <begin position="1"/>
        <end position="10"/>
    </location>
</feature>
<name>A0A5N6JS41_MONLA</name>
<feature type="region of interest" description="Disordered" evidence="1">
    <location>
        <begin position="1"/>
        <end position="20"/>
    </location>
</feature>
<dbReference type="AlphaFoldDB" id="A0A5N6JS41"/>
<dbReference type="Proteomes" id="UP000326757">
    <property type="component" value="Unassembled WGS sequence"/>
</dbReference>
<evidence type="ECO:0000256" key="1">
    <source>
        <dbReference type="SAM" id="MobiDB-lite"/>
    </source>
</evidence>
<reference evidence="2 3" key="1">
    <citation type="submission" date="2019-06" db="EMBL/GenBank/DDBJ databases">
        <title>Genome Sequence of the Brown Rot Fungal Pathogen Monilinia laxa.</title>
        <authorList>
            <person name="De Miccolis Angelini R.M."/>
            <person name="Landi L."/>
            <person name="Abate D."/>
            <person name="Pollastro S."/>
            <person name="Romanazzi G."/>
            <person name="Faretra F."/>
        </authorList>
    </citation>
    <scope>NUCLEOTIDE SEQUENCE [LARGE SCALE GENOMIC DNA]</scope>
    <source>
        <strain evidence="2 3">Mlax316</strain>
    </source>
</reference>
<evidence type="ECO:0000313" key="2">
    <source>
        <dbReference type="EMBL" id="KAB8291359.1"/>
    </source>
</evidence>
<accession>A0A5N6JS41</accession>
<protein>
    <submittedName>
        <fullName evidence="2">Uncharacterized protein</fullName>
    </submittedName>
</protein>
<keyword evidence="3" id="KW-1185">Reference proteome</keyword>
<comment type="caution">
    <text evidence="2">The sequence shown here is derived from an EMBL/GenBank/DDBJ whole genome shotgun (WGS) entry which is preliminary data.</text>
</comment>